<comment type="caution">
    <text evidence="1">The sequence shown here is derived from an EMBL/GenBank/DDBJ whole genome shotgun (WGS) entry which is preliminary data.</text>
</comment>
<evidence type="ECO:0000313" key="2">
    <source>
        <dbReference type="Proteomes" id="UP000239576"/>
    </source>
</evidence>
<gene>
    <name evidence="1" type="ORF">C7B82_28450</name>
</gene>
<protein>
    <submittedName>
        <fullName evidence="1">Uncharacterized protein</fullName>
    </submittedName>
</protein>
<dbReference type="AlphaFoldDB" id="A0A2T1DU86"/>
<reference evidence="1 2" key="2">
    <citation type="submission" date="2018-03" db="EMBL/GenBank/DDBJ databases">
        <title>The ancient ancestry and fast evolution of plastids.</title>
        <authorList>
            <person name="Moore K.R."/>
            <person name="Magnabosco C."/>
            <person name="Momper L."/>
            <person name="Gold D.A."/>
            <person name="Bosak T."/>
            <person name="Fournier G.P."/>
        </authorList>
    </citation>
    <scope>NUCLEOTIDE SEQUENCE [LARGE SCALE GENOMIC DNA]</scope>
    <source>
        <strain evidence="1 2">ULC18</strain>
    </source>
</reference>
<organism evidence="1 2">
    <name type="scientific">Stenomitos frigidus ULC18</name>
    <dbReference type="NCBI Taxonomy" id="2107698"/>
    <lineage>
        <taxon>Bacteria</taxon>
        <taxon>Bacillati</taxon>
        <taxon>Cyanobacteriota</taxon>
        <taxon>Cyanophyceae</taxon>
        <taxon>Leptolyngbyales</taxon>
        <taxon>Leptolyngbyaceae</taxon>
        <taxon>Stenomitos</taxon>
    </lineage>
</organism>
<proteinExistence type="predicted"/>
<accession>A0A2T1DU86</accession>
<dbReference type="Proteomes" id="UP000239576">
    <property type="component" value="Unassembled WGS sequence"/>
</dbReference>
<evidence type="ECO:0000313" key="1">
    <source>
        <dbReference type="EMBL" id="PSB24076.1"/>
    </source>
</evidence>
<reference evidence="2" key="1">
    <citation type="submission" date="2018-02" db="EMBL/GenBank/DDBJ databases">
        <authorList>
            <person name="Moore K."/>
            <person name="Momper L."/>
        </authorList>
    </citation>
    <scope>NUCLEOTIDE SEQUENCE [LARGE SCALE GENOMIC DNA]</scope>
    <source>
        <strain evidence="2">ULC18</strain>
    </source>
</reference>
<name>A0A2T1DU86_9CYAN</name>
<keyword evidence="2" id="KW-1185">Reference proteome</keyword>
<dbReference type="EMBL" id="PVWK01000154">
    <property type="protein sequence ID" value="PSB24076.1"/>
    <property type="molecule type" value="Genomic_DNA"/>
</dbReference>
<sequence length="81" mass="9246">MSPICFTGEKKQTLQNQASLESSATGAMTRKAVQPFLMLSLKKPFNVILAVSFFCQTRREESSPLRKFVHDKPHWITAKYL</sequence>